<keyword evidence="3" id="KW-1185">Reference proteome</keyword>
<evidence type="ECO:0000256" key="1">
    <source>
        <dbReference type="SAM" id="MobiDB-lite"/>
    </source>
</evidence>
<feature type="region of interest" description="Disordered" evidence="1">
    <location>
        <begin position="51"/>
        <end position="75"/>
    </location>
</feature>
<protein>
    <submittedName>
        <fullName evidence="2">Uncharacterized protein</fullName>
    </submittedName>
</protein>
<accession>A0A8K0JGV3</accession>
<feature type="compositionally biased region" description="Polar residues" evidence="1">
    <location>
        <begin position="51"/>
        <end position="60"/>
    </location>
</feature>
<dbReference type="EMBL" id="JABELV010000139">
    <property type="protein sequence ID" value="KAG7529703.1"/>
    <property type="molecule type" value="Genomic_DNA"/>
</dbReference>
<gene>
    <name evidence="2" type="ORF">FFLO_05464</name>
</gene>
<feature type="compositionally biased region" description="Basic and acidic residues" evidence="1">
    <location>
        <begin position="154"/>
        <end position="170"/>
    </location>
</feature>
<feature type="region of interest" description="Disordered" evidence="1">
    <location>
        <begin position="154"/>
        <end position="177"/>
    </location>
</feature>
<evidence type="ECO:0000313" key="3">
    <source>
        <dbReference type="Proteomes" id="UP000812966"/>
    </source>
</evidence>
<comment type="caution">
    <text evidence="2">The sequence shown here is derived from an EMBL/GenBank/DDBJ whole genome shotgun (WGS) entry which is preliminary data.</text>
</comment>
<name>A0A8K0JGV3_9TREE</name>
<reference evidence="2" key="1">
    <citation type="submission" date="2020-04" db="EMBL/GenBank/DDBJ databases">
        <title>Analysis of mating type loci in Filobasidium floriforme.</title>
        <authorList>
            <person name="Nowrousian M."/>
        </authorList>
    </citation>
    <scope>NUCLEOTIDE SEQUENCE</scope>
    <source>
        <strain evidence="2">CBS 6242</strain>
    </source>
</reference>
<dbReference type="Proteomes" id="UP000812966">
    <property type="component" value="Unassembled WGS sequence"/>
</dbReference>
<feature type="compositionally biased region" description="Basic and acidic residues" evidence="1">
    <location>
        <begin position="62"/>
        <end position="74"/>
    </location>
</feature>
<proteinExistence type="predicted"/>
<dbReference type="AlphaFoldDB" id="A0A8K0JGV3"/>
<sequence length="432" mass="48548">MSASGRPDELWRTTPMGSARMAALGDRIIRYAREDEQKAWSYLVGLANAETTDSGANANGSGDRKQGDRGDVADVRIPSPEEIDRLLFRCELFKRLERAASSPKHLSRLPIGMFSPGEIKTKVEYVTRLCILDNHGRLPQPVGLIEMMMDRNEEGRPELEQQQPKRHDEPGFEPLPKLTIEEGGGKKLISWIVRRVAERDFQPDATTRVPAASFLAKPLDQDKVSAIAIPMEWAYFTDDQHILDYADLSEERRTAMDGVIKAHPSVSAESLRIFLAVTEGVGTTISDIERVRAAMVSDDAGNAIAGNADAESTEMRVAQAGNTTITYCNLRDSIWEAEEGLRVYEPHPAWQADARVSWALRAFVGMPGLRHEEEWEEEGDDEVAWPPITRSRCAISTCLFAQEEYEMRWETDPRDMDAVMCRFHSRTVSILR</sequence>
<organism evidence="2 3">
    <name type="scientific">Filobasidium floriforme</name>
    <dbReference type="NCBI Taxonomy" id="5210"/>
    <lineage>
        <taxon>Eukaryota</taxon>
        <taxon>Fungi</taxon>
        <taxon>Dikarya</taxon>
        <taxon>Basidiomycota</taxon>
        <taxon>Agaricomycotina</taxon>
        <taxon>Tremellomycetes</taxon>
        <taxon>Filobasidiales</taxon>
        <taxon>Filobasidiaceae</taxon>
        <taxon>Filobasidium</taxon>
    </lineage>
</organism>
<evidence type="ECO:0000313" key="2">
    <source>
        <dbReference type="EMBL" id="KAG7529703.1"/>
    </source>
</evidence>